<evidence type="ECO:0000256" key="6">
    <source>
        <dbReference type="ARBA" id="ARBA00023133"/>
    </source>
</evidence>
<feature type="region of interest" description="Disordered" evidence="10">
    <location>
        <begin position="486"/>
        <end position="520"/>
    </location>
</feature>
<evidence type="ECO:0000313" key="14">
    <source>
        <dbReference type="Proteomes" id="UP001213623"/>
    </source>
</evidence>
<dbReference type="Proteomes" id="UP001213623">
    <property type="component" value="Chromosome 1"/>
</dbReference>
<dbReference type="FunFam" id="3.40.190.10:FF:000005">
    <property type="entry name" value="Porphobilinogen deaminase"/>
    <property type="match status" value="1"/>
</dbReference>
<evidence type="ECO:0000256" key="8">
    <source>
        <dbReference type="ARBA" id="ARBA00030685"/>
    </source>
</evidence>
<dbReference type="EC" id="2.5.1.61" evidence="4"/>
<sequence length="520" mass="56760">MASASDVVPPDEAQCPVPHARNTPLPPGHPKVESVPSSKLRAPEGEHCIFFRTSDDTPSASMHEAAPLSESTIVVPPISPSQLENSLVLSSRKSALAVCQATQVQLMLDARYGAASPAFAPGADASSDPDLAHIHALLRQYQSDPAPLHPIDFPVRTMSTQGDNNLRSPLYVIGGEGRAIWTKELEVALAAGTVDAIVHSLKDVPTTLPHGLELAAILEREDPRDALVVKADLPYKSLQDMPRGSVIGTSSVRRVALLRRAYPHLMFSDVRGNIQTRLAKLDAPDSPYTALVLAAAGLKRMALEDRITAYVTAPVMLHSVGQGSLGIEVRTPQNARDEFVRDLVRSISCWRSTWRCVAERALMHRMEGGCSIPLGVATTLEDHEAVEGQCNERVETPSELATANVPRLRMATHAPKQPPPEGLYLTMSAIIVSLDGSRSCEHTEKRLCRTVQDAEQLGIDVADHLEHHKNARAILDEVEQHRRLAEEADQKRREGQPNGALEVDRRFLPRDDGQPKVWEV</sequence>
<dbReference type="InterPro" id="IPR022418">
    <property type="entry name" value="Porphobilinogen_deaminase_C"/>
</dbReference>
<dbReference type="AlphaFoldDB" id="A0AAF0EIZ9"/>
<evidence type="ECO:0000259" key="11">
    <source>
        <dbReference type="Pfam" id="PF01379"/>
    </source>
</evidence>
<evidence type="ECO:0000256" key="7">
    <source>
        <dbReference type="ARBA" id="ARBA00023244"/>
    </source>
</evidence>
<evidence type="ECO:0000256" key="10">
    <source>
        <dbReference type="SAM" id="MobiDB-lite"/>
    </source>
</evidence>
<dbReference type="InterPro" id="IPR000860">
    <property type="entry name" value="HemC"/>
</dbReference>
<dbReference type="InterPro" id="IPR036803">
    <property type="entry name" value="Porphobilinogen_deaminase_C_sf"/>
</dbReference>
<dbReference type="PANTHER" id="PTHR11557:SF0">
    <property type="entry name" value="PORPHOBILINOGEN DEAMINASE"/>
    <property type="match status" value="1"/>
</dbReference>
<evidence type="ECO:0000313" key="13">
    <source>
        <dbReference type="EMBL" id="WFD25218.1"/>
    </source>
</evidence>
<dbReference type="InterPro" id="IPR022419">
    <property type="entry name" value="Porphobilin_deaminase_cofac_BS"/>
</dbReference>
<dbReference type="GO" id="GO:0005737">
    <property type="term" value="C:cytoplasm"/>
    <property type="evidence" value="ECO:0007669"/>
    <property type="project" value="TreeGrafter"/>
</dbReference>
<evidence type="ECO:0000256" key="5">
    <source>
        <dbReference type="ARBA" id="ARBA00022679"/>
    </source>
</evidence>
<dbReference type="Pfam" id="PF01379">
    <property type="entry name" value="Porphobil_deam"/>
    <property type="match status" value="1"/>
</dbReference>
<evidence type="ECO:0000256" key="9">
    <source>
        <dbReference type="ARBA" id="ARBA00033064"/>
    </source>
</evidence>
<dbReference type="NCBIfam" id="TIGR00212">
    <property type="entry name" value="hemC"/>
    <property type="match status" value="1"/>
</dbReference>
<dbReference type="GO" id="GO:0004418">
    <property type="term" value="F:hydroxymethylbilane synthase activity"/>
    <property type="evidence" value="ECO:0007669"/>
    <property type="project" value="UniProtKB-EC"/>
</dbReference>
<dbReference type="Gene3D" id="3.30.160.40">
    <property type="entry name" value="Porphobilinogen deaminase, C-terminal domain"/>
    <property type="match status" value="1"/>
</dbReference>
<feature type="compositionally biased region" description="Basic and acidic residues" evidence="10">
    <location>
        <begin position="502"/>
        <end position="520"/>
    </location>
</feature>
<dbReference type="PROSITE" id="PS00533">
    <property type="entry name" value="PORPHOBILINOGEN_DEAM"/>
    <property type="match status" value="1"/>
</dbReference>
<organism evidence="13 14">
    <name type="scientific">Malassezia nana</name>
    <dbReference type="NCBI Taxonomy" id="180528"/>
    <lineage>
        <taxon>Eukaryota</taxon>
        <taxon>Fungi</taxon>
        <taxon>Dikarya</taxon>
        <taxon>Basidiomycota</taxon>
        <taxon>Ustilaginomycotina</taxon>
        <taxon>Malasseziomycetes</taxon>
        <taxon>Malasseziales</taxon>
        <taxon>Malasseziaceae</taxon>
        <taxon>Malassezia</taxon>
    </lineage>
</organism>
<evidence type="ECO:0000259" key="12">
    <source>
        <dbReference type="Pfam" id="PF03900"/>
    </source>
</evidence>
<reference evidence="13" key="1">
    <citation type="submission" date="2023-03" db="EMBL/GenBank/DDBJ databases">
        <title>Mating type loci evolution in Malassezia.</title>
        <authorList>
            <person name="Coelho M.A."/>
        </authorList>
    </citation>
    <scope>NUCLEOTIDE SEQUENCE</scope>
    <source>
        <strain evidence="13">CBS 9557</strain>
    </source>
</reference>
<dbReference type="EMBL" id="CP119892">
    <property type="protein sequence ID" value="WFD25218.1"/>
    <property type="molecule type" value="Genomic_DNA"/>
</dbReference>
<dbReference type="SUPFAM" id="SSF54782">
    <property type="entry name" value="Porphobilinogen deaminase (hydroxymethylbilane synthase), C-terminal domain"/>
    <property type="match status" value="1"/>
</dbReference>
<accession>A0AAF0EIZ9</accession>
<dbReference type="GO" id="GO:0006783">
    <property type="term" value="P:heme biosynthetic process"/>
    <property type="evidence" value="ECO:0007669"/>
    <property type="project" value="UniProtKB-KW"/>
</dbReference>
<feature type="domain" description="Porphobilinogen deaminase C-terminal" evidence="12">
    <location>
        <begin position="355"/>
        <end position="384"/>
    </location>
</feature>
<feature type="domain" description="Porphobilinogen deaminase N-terminal" evidence="11">
    <location>
        <begin position="88"/>
        <end position="333"/>
    </location>
</feature>
<comment type="pathway">
    <text evidence="2">Porphyrin-containing compound metabolism; protoporphyrin-IX biosynthesis; coproporphyrinogen-III from 5-aminolevulinate: step 2/4.</text>
</comment>
<dbReference type="SUPFAM" id="SSF53850">
    <property type="entry name" value="Periplasmic binding protein-like II"/>
    <property type="match status" value="1"/>
</dbReference>
<dbReference type="Pfam" id="PF03900">
    <property type="entry name" value="Porphobil_deamC"/>
    <property type="match status" value="1"/>
</dbReference>
<keyword evidence="7" id="KW-0627">Porphyrin biosynthesis</keyword>
<evidence type="ECO:0000256" key="2">
    <source>
        <dbReference type="ARBA" id="ARBA00004735"/>
    </source>
</evidence>
<comment type="similarity">
    <text evidence="3">Belongs to the HMBS family.</text>
</comment>
<dbReference type="InterPro" id="IPR022417">
    <property type="entry name" value="Porphobilin_deaminase_N"/>
</dbReference>
<proteinExistence type="inferred from homology"/>
<dbReference type="Gene3D" id="3.40.190.10">
    <property type="entry name" value="Periplasmic binding protein-like II"/>
    <property type="match status" value="2"/>
</dbReference>
<dbReference type="PRINTS" id="PR00151">
    <property type="entry name" value="PORPHBDMNASE"/>
</dbReference>
<keyword evidence="5 13" id="KW-0808">Transferase</keyword>
<name>A0AAF0EIZ9_9BASI</name>
<feature type="compositionally biased region" description="Basic and acidic residues" evidence="10">
    <location>
        <begin position="486"/>
        <end position="495"/>
    </location>
</feature>
<protein>
    <recommendedName>
        <fullName evidence="4">hydroxymethylbilane synthase</fullName>
        <ecNumber evidence="4">2.5.1.61</ecNumber>
    </recommendedName>
    <alternativeName>
        <fullName evidence="9">Hydroxymethylbilane synthase</fullName>
    </alternativeName>
    <alternativeName>
        <fullName evidence="8">Pre-uroporphyrinogen synthase</fullName>
    </alternativeName>
</protein>
<evidence type="ECO:0000256" key="1">
    <source>
        <dbReference type="ARBA" id="ARBA00001916"/>
    </source>
</evidence>
<keyword evidence="14" id="KW-1185">Reference proteome</keyword>
<keyword evidence="6" id="KW-0350">Heme biosynthesis</keyword>
<dbReference type="PANTHER" id="PTHR11557">
    <property type="entry name" value="PORPHOBILINOGEN DEAMINASE"/>
    <property type="match status" value="1"/>
</dbReference>
<comment type="cofactor">
    <cofactor evidence="1">
        <name>dipyrromethane</name>
        <dbReference type="ChEBI" id="CHEBI:60342"/>
    </cofactor>
</comment>
<gene>
    <name evidence="13" type="primary">HEM3</name>
    <name evidence="13" type="ORF">MNAN1_000184</name>
</gene>
<evidence type="ECO:0000256" key="3">
    <source>
        <dbReference type="ARBA" id="ARBA00005638"/>
    </source>
</evidence>
<feature type="region of interest" description="Disordered" evidence="10">
    <location>
        <begin position="1"/>
        <end position="37"/>
    </location>
</feature>
<evidence type="ECO:0000256" key="4">
    <source>
        <dbReference type="ARBA" id="ARBA00012655"/>
    </source>
</evidence>